<dbReference type="InterPro" id="IPR010979">
    <property type="entry name" value="Ribosomal_uS13-like_H2TH"/>
</dbReference>
<keyword evidence="7" id="KW-0820">tRNA-binding</keyword>
<keyword evidence="5 7" id="KW-0687">Ribonucleoprotein</keyword>
<comment type="function">
    <text evidence="7">Located at the top of the head of the 30S subunit, it contacts several helices of the 16S rRNA. In the 70S ribosome it contacts the 23S rRNA (bridge B1a) and protein L5 of the 50S subunit (bridge B1b), connecting the 2 subunits; these bridges are implicated in subunit movement. Contacts the tRNAs in the A and P-sites.</text>
</comment>
<keyword evidence="2 7" id="KW-0699">rRNA-binding</keyword>
<name>A0A2H0YPJ3_9BACT</name>
<gene>
    <name evidence="7" type="primary">rpsM</name>
    <name evidence="10" type="ORF">COT26_03435</name>
</gene>
<dbReference type="GO" id="GO:0003735">
    <property type="term" value="F:structural constituent of ribosome"/>
    <property type="evidence" value="ECO:0007669"/>
    <property type="project" value="InterPro"/>
</dbReference>
<evidence type="ECO:0000256" key="7">
    <source>
        <dbReference type="HAMAP-Rule" id="MF_01315"/>
    </source>
</evidence>
<evidence type="ECO:0000313" key="11">
    <source>
        <dbReference type="Proteomes" id="UP000236845"/>
    </source>
</evidence>
<dbReference type="GO" id="GO:0000049">
    <property type="term" value="F:tRNA binding"/>
    <property type="evidence" value="ECO:0007669"/>
    <property type="project" value="UniProtKB-UniRule"/>
</dbReference>
<keyword evidence="4 7" id="KW-0689">Ribosomal protein</keyword>
<dbReference type="InterPro" id="IPR001892">
    <property type="entry name" value="Ribosomal_uS13"/>
</dbReference>
<comment type="subunit">
    <text evidence="7">Part of the 30S ribosomal subunit. Forms a loose heterodimer with protein S19. Forms two bridges to the 50S subunit in the 70S ribosome.</text>
</comment>
<dbReference type="Proteomes" id="UP000236845">
    <property type="component" value="Unassembled WGS sequence"/>
</dbReference>
<dbReference type="NCBIfam" id="TIGR03631">
    <property type="entry name" value="uS13_bact"/>
    <property type="match status" value="1"/>
</dbReference>
<dbReference type="SUPFAM" id="SSF46946">
    <property type="entry name" value="S13-like H2TH domain"/>
    <property type="match status" value="1"/>
</dbReference>
<dbReference type="EMBL" id="PEXW01000071">
    <property type="protein sequence ID" value="PIS40421.1"/>
    <property type="molecule type" value="Genomic_DNA"/>
</dbReference>
<dbReference type="GO" id="GO:0006412">
    <property type="term" value="P:translation"/>
    <property type="evidence" value="ECO:0007669"/>
    <property type="project" value="UniProtKB-UniRule"/>
</dbReference>
<keyword evidence="3 7" id="KW-0694">RNA-binding</keyword>
<dbReference type="PROSITE" id="PS00646">
    <property type="entry name" value="RIBOSOMAL_S13_1"/>
    <property type="match status" value="1"/>
</dbReference>
<proteinExistence type="inferred from homology"/>
<evidence type="ECO:0000256" key="1">
    <source>
        <dbReference type="ARBA" id="ARBA00008080"/>
    </source>
</evidence>
<dbReference type="InterPro" id="IPR018269">
    <property type="entry name" value="Ribosomal_uS13_CS"/>
</dbReference>
<dbReference type="Pfam" id="PF00416">
    <property type="entry name" value="Ribosomal_S13"/>
    <property type="match status" value="1"/>
</dbReference>
<evidence type="ECO:0000256" key="3">
    <source>
        <dbReference type="ARBA" id="ARBA00022884"/>
    </source>
</evidence>
<comment type="similarity">
    <text evidence="1 7 8">Belongs to the universal ribosomal protein uS13 family.</text>
</comment>
<evidence type="ECO:0000313" key="10">
    <source>
        <dbReference type="EMBL" id="PIS40421.1"/>
    </source>
</evidence>
<accession>A0A2H0YPJ3</accession>
<sequence length="129" mass="14651">MPARIAGIILPNKPLKVALGYIYGVGPTLAKLIITKAELDPQIRPNDLSEAEVNRLRDIIEKQYKVEGDLRREVLLNIKRKREIGSYQGMRHFRNLPVRGQRTKTNSRTVRGNTRRTMGSGRKSSAEKT</sequence>
<dbReference type="PANTHER" id="PTHR10871">
    <property type="entry name" value="30S RIBOSOMAL PROTEIN S13/40S RIBOSOMAL PROTEIN S18"/>
    <property type="match status" value="1"/>
</dbReference>
<evidence type="ECO:0000256" key="2">
    <source>
        <dbReference type="ARBA" id="ARBA00022730"/>
    </source>
</evidence>
<dbReference type="Gene3D" id="1.10.8.50">
    <property type="match status" value="1"/>
</dbReference>
<evidence type="ECO:0000256" key="8">
    <source>
        <dbReference type="RuleBase" id="RU003830"/>
    </source>
</evidence>
<dbReference type="GO" id="GO:0015935">
    <property type="term" value="C:small ribosomal subunit"/>
    <property type="evidence" value="ECO:0007669"/>
    <property type="project" value="TreeGrafter"/>
</dbReference>
<dbReference type="AlphaFoldDB" id="A0A2H0YPJ3"/>
<protein>
    <recommendedName>
        <fullName evidence="6 7">Small ribosomal subunit protein uS13</fullName>
    </recommendedName>
</protein>
<dbReference type="GO" id="GO:0005829">
    <property type="term" value="C:cytosol"/>
    <property type="evidence" value="ECO:0007669"/>
    <property type="project" value="TreeGrafter"/>
</dbReference>
<dbReference type="InterPro" id="IPR019980">
    <property type="entry name" value="Ribosomal_uS13_bac-type"/>
</dbReference>
<dbReference type="HAMAP" id="MF_01315">
    <property type="entry name" value="Ribosomal_uS13"/>
    <property type="match status" value="1"/>
</dbReference>
<reference evidence="11" key="1">
    <citation type="submission" date="2017-09" db="EMBL/GenBank/DDBJ databases">
        <title>Depth-based differentiation of microbial function through sediment-hosted aquifers and enrichment of novel symbionts in the deep terrestrial subsurface.</title>
        <authorList>
            <person name="Probst A.J."/>
            <person name="Ladd B."/>
            <person name="Jarett J.K."/>
            <person name="Geller-Mcgrath D.E."/>
            <person name="Sieber C.M.K."/>
            <person name="Emerson J.B."/>
            <person name="Anantharaman K."/>
            <person name="Thomas B.C."/>
            <person name="Malmstrom R."/>
            <person name="Stieglmeier M."/>
            <person name="Klingl A."/>
            <person name="Woyke T."/>
            <person name="Ryan C.M."/>
            <person name="Banfield J.F."/>
        </authorList>
    </citation>
    <scope>NUCLEOTIDE SEQUENCE [LARGE SCALE GENOMIC DNA]</scope>
</reference>
<comment type="caution">
    <text evidence="10">The sequence shown here is derived from an EMBL/GenBank/DDBJ whole genome shotgun (WGS) entry which is preliminary data.</text>
</comment>
<organism evidence="10 11">
    <name type="scientific">Candidatus Kerfeldbacteria bacterium CG08_land_8_20_14_0_20_43_14</name>
    <dbReference type="NCBI Taxonomy" id="2014246"/>
    <lineage>
        <taxon>Bacteria</taxon>
        <taxon>Candidatus Kerfeldiibacteriota</taxon>
    </lineage>
</organism>
<dbReference type="GO" id="GO:0019843">
    <property type="term" value="F:rRNA binding"/>
    <property type="evidence" value="ECO:0007669"/>
    <property type="project" value="UniProtKB-UniRule"/>
</dbReference>
<feature type="compositionally biased region" description="Polar residues" evidence="9">
    <location>
        <begin position="103"/>
        <end position="117"/>
    </location>
</feature>
<evidence type="ECO:0000256" key="5">
    <source>
        <dbReference type="ARBA" id="ARBA00023274"/>
    </source>
</evidence>
<dbReference type="PIRSF" id="PIRSF002134">
    <property type="entry name" value="Ribosomal_S13"/>
    <property type="match status" value="1"/>
</dbReference>
<dbReference type="PANTHER" id="PTHR10871:SF1">
    <property type="entry name" value="SMALL RIBOSOMAL SUBUNIT PROTEIN US13M"/>
    <property type="match status" value="1"/>
</dbReference>
<dbReference type="InterPro" id="IPR027437">
    <property type="entry name" value="Rbsml_uS13_C"/>
</dbReference>
<evidence type="ECO:0000256" key="6">
    <source>
        <dbReference type="ARBA" id="ARBA00035166"/>
    </source>
</evidence>
<evidence type="ECO:0000256" key="4">
    <source>
        <dbReference type="ARBA" id="ARBA00022980"/>
    </source>
</evidence>
<dbReference type="PROSITE" id="PS50159">
    <property type="entry name" value="RIBOSOMAL_S13_2"/>
    <property type="match status" value="1"/>
</dbReference>
<dbReference type="Gene3D" id="4.10.910.10">
    <property type="entry name" value="30s ribosomal protein s13, domain 2"/>
    <property type="match status" value="1"/>
</dbReference>
<dbReference type="FunFam" id="1.10.8.50:FF:000001">
    <property type="entry name" value="30S ribosomal protein S13"/>
    <property type="match status" value="1"/>
</dbReference>
<evidence type="ECO:0000256" key="9">
    <source>
        <dbReference type="SAM" id="MobiDB-lite"/>
    </source>
</evidence>
<feature type="region of interest" description="Disordered" evidence="9">
    <location>
        <begin position="95"/>
        <end position="129"/>
    </location>
</feature>